<protein>
    <submittedName>
        <fullName evidence="1">Alternative protein APEX2</fullName>
    </submittedName>
</protein>
<organism evidence="1">
    <name type="scientific">Homo sapiens</name>
    <name type="common">Human</name>
    <dbReference type="NCBI Taxonomy" id="9606"/>
    <lineage>
        <taxon>Eukaryota</taxon>
        <taxon>Metazoa</taxon>
        <taxon>Chordata</taxon>
        <taxon>Craniata</taxon>
        <taxon>Vertebrata</taxon>
        <taxon>Euteleostomi</taxon>
        <taxon>Mammalia</taxon>
        <taxon>Eutheria</taxon>
        <taxon>Euarchontoglires</taxon>
        <taxon>Primates</taxon>
        <taxon>Haplorrhini</taxon>
        <taxon>Catarrhini</taxon>
        <taxon>Hominidae</taxon>
        <taxon>Homo</taxon>
    </lineage>
</organism>
<reference evidence="1" key="1">
    <citation type="journal article" date="2013" name="PLoS ONE">
        <title>Direct detection of alternative open reading frames translation products in human significantly expands the proteome.</title>
        <authorList>
            <person name="Vanderperre B."/>
            <person name="Lucier J.-F."/>
            <person name="Motard J."/>
            <person name="Tremblay G."/>
            <person name="Vanderperre S."/>
            <person name="Wisztorski M."/>
            <person name="Salzet M."/>
            <person name="Boisvert F.-M."/>
            <person name="Roucou X."/>
        </authorList>
    </citation>
    <scope>NUCLEOTIDE SEQUENCE</scope>
</reference>
<dbReference type="ChiTaRS" id="APEX2">
    <property type="organism name" value="human"/>
</dbReference>
<dbReference type="OrthoDB" id="391817at2759"/>
<sequence length="43" mass="4846">MGMLVAMETWMSLPKRNSGLWIVRAGPSSHSIRSAHGKVRRRP</sequence>
<gene>
    <name evidence="1" type="primary">APEX2</name>
</gene>
<proteinExistence type="predicted"/>
<dbReference type="AlphaFoldDB" id="L8E820"/>
<dbReference type="EMBL" id="HF583943">
    <property type="protein sequence ID" value="CCQ43440.1"/>
    <property type="molecule type" value="Genomic_DNA"/>
</dbReference>
<evidence type="ECO:0000313" key="1">
    <source>
        <dbReference type="EMBL" id="CCQ43440.1"/>
    </source>
</evidence>
<accession>L8E820</accession>
<dbReference type="PeptideAtlas" id="L8E820"/>
<name>L8E820_HUMAN</name>